<comment type="similarity">
    <text evidence="1 7">Belongs to the iron/manganese superoxide dismutase family.</text>
</comment>
<dbReference type="Gene3D" id="1.10.287.990">
    <property type="entry name" value="Fe,Mn superoxide dismutase (SOD) domain"/>
    <property type="match status" value="1"/>
</dbReference>
<comment type="catalytic activity">
    <reaction evidence="5 7">
        <text>2 superoxide + 2 H(+) = H2O2 + O2</text>
        <dbReference type="Rhea" id="RHEA:20696"/>
        <dbReference type="ChEBI" id="CHEBI:15378"/>
        <dbReference type="ChEBI" id="CHEBI:15379"/>
        <dbReference type="ChEBI" id="CHEBI:16240"/>
        <dbReference type="ChEBI" id="CHEBI:18421"/>
        <dbReference type="EC" id="1.15.1.1"/>
    </reaction>
</comment>
<keyword evidence="2 6" id="KW-0479">Metal-binding</keyword>
<dbReference type="PANTHER" id="PTHR11404:SF6">
    <property type="entry name" value="SUPEROXIDE DISMUTASE [MN], MITOCHONDRIAL"/>
    <property type="match status" value="1"/>
</dbReference>
<reference evidence="10 11" key="1">
    <citation type="submission" date="2017-04" db="EMBL/GenBank/DDBJ databases">
        <title>Genome sequencing of [Candida] sorbophila.</title>
        <authorList>
            <person name="Ahn J.O."/>
        </authorList>
    </citation>
    <scope>NUCLEOTIDE SEQUENCE [LARGE SCALE GENOMIC DNA]</scope>
    <source>
        <strain evidence="10 11">DS02</strain>
    </source>
</reference>
<dbReference type="PIRSF" id="PIRSF000349">
    <property type="entry name" value="SODismutase"/>
    <property type="match status" value="1"/>
</dbReference>
<evidence type="ECO:0000256" key="2">
    <source>
        <dbReference type="ARBA" id="ARBA00022723"/>
    </source>
</evidence>
<dbReference type="InterPro" id="IPR019833">
    <property type="entry name" value="Mn/Fe_SOD_BS"/>
</dbReference>
<dbReference type="GO" id="GO:0030145">
    <property type="term" value="F:manganese ion binding"/>
    <property type="evidence" value="ECO:0007669"/>
    <property type="project" value="TreeGrafter"/>
</dbReference>
<keyword evidence="11" id="KW-1185">Reference proteome</keyword>
<evidence type="ECO:0000313" key="10">
    <source>
        <dbReference type="EMBL" id="PRT56802.1"/>
    </source>
</evidence>
<dbReference type="STRING" id="45607.A0A2T0FP90"/>
<dbReference type="SUPFAM" id="SSF54719">
    <property type="entry name" value="Fe,Mn superoxide dismutase (SOD), C-terminal domain"/>
    <property type="match status" value="1"/>
</dbReference>
<accession>A0A2T0FP90</accession>
<dbReference type="InterPro" id="IPR050265">
    <property type="entry name" value="Fe/Mn_Superoxide_Dismutase"/>
</dbReference>
<sequence>MPNATILPWETAVAAENGLTRDKAVVTDLKYSFDALEPYISKEINELHYTKHHNTYAANYNKFISEYEEAVKKSDNGSKERLLPLLQFNAGGVINHNLWWNNLTPQKDGGGQPPPADSALAMAIKDRYGQLSILTDLVNARLAGIQGSGWAWIVKDRSTSSLGVITTSNQDVVPDNYIPIVGIDAWEHAYYLQYKNVKADYFKAVWNVVDWSAAASRFEA</sequence>
<feature type="domain" description="Manganese/iron superoxide dismutase C-terminal" evidence="9">
    <location>
        <begin position="118"/>
        <end position="216"/>
    </location>
</feature>
<dbReference type="FunFam" id="3.55.40.20:FF:000004">
    <property type="entry name" value="Superoxide dismutase [Fe]"/>
    <property type="match status" value="1"/>
</dbReference>
<dbReference type="AlphaFoldDB" id="A0A2T0FP90"/>
<evidence type="ECO:0000256" key="5">
    <source>
        <dbReference type="ARBA" id="ARBA00049204"/>
    </source>
</evidence>
<dbReference type="GO" id="GO:0004784">
    <property type="term" value="F:superoxide dismutase activity"/>
    <property type="evidence" value="ECO:0007669"/>
    <property type="project" value="UniProtKB-EC"/>
</dbReference>
<dbReference type="EC" id="1.15.1.1" evidence="7"/>
<comment type="caution">
    <text evidence="10">The sequence shown here is derived from an EMBL/GenBank/DDBJ whole genome shotgun (WGS) entry which is preliminary data.</text>
</comment>
<feature type="domain" description="Manganese/iron superoxide dismutase N-terminal" evidence="8">
    <location>
        <begin position="27"/>
        <end position="103"/>
    </location>
</feature>
<evidence type="ECO:0000256" key="6">
    <source>
        <dbReference type="PIRSR" id="PIRSR000349-1"/>
    </source>
</evidence>
<evidence type="ECO:0000259" key="9">
    <source>
        <dbReference type="Pfam" id="PF02777"/>
    </source>
</evidence>
<evidence type="ECO:0000256" key="1">
    <source>
        <dbReference type="ARBA" id="ARBA00008714"/>
    </source>
</evidence>
<dbReference type="OrthoDB" id="239262at2759"/>
<dbReference type="Proteomes" id="UP000238350">
    <property type="component" value="Unassembled WGS sequence"/>
</dbReference>
<dbReference type="Pfam" id="PF00081">
    <property type="entry name" value="Sod_Fe_N"/>
    <property type="match status" value="1"/>
</dbReference>
<comment type="function">
    <text evidence="7">Destroys radicals which are normally produced within the cells and which are toxic to biological systems.</text>
</comment>
<dbReference type="InterPro" id="IPR019831">
    <property type="entry name" value="Mn/Fe_SOD_N"/>
</dbReference>
<dbReference type="InterPro" id="IPR036314">
    <property type="entry name" value="SOD_C_sf"/>
</dbReference>
<name>A0A2T0FP90_9ASCO</name>
<organism evidence="10 11">
    <name type="scientific">Wickerhamiella sorbophila</name>
    <dbReference type="NCBI Taxonomy" id="45607"/>
    <lineage>
        <taxon>Eukaryota</taxon>
        <taxon>Fungi</taxon>
        <taxon>Dikarya</taxon>
        <taxon>Ascomycota</taxon>
        <taxon>Saccharomycotina</taxon>
        <taxon>Dipodascomycetes</taxon>
        <taxon>Dipodascales</taxon>
        <taxon>Trichomonascaceae</taxon>
        <taxon>Wickerhamiella</taxon>
    </lineage>
</organism>
<dbReference type="GO" id="GO:0005739">
    <property type="term" value="C:mitochondrion"/>
    <property type="evidence" value="ECO:0007669"/>
    <property type="project" value="TreeGrafter"/>
</dbReference>
<dbReference type="InterPro" id="IPR019832">
    <property type="entry name" value="Mn/Fe_SOD_C"/>
</dbReference>
<dbReference type="InterPro" id="IPR036324">
    <property type="entry name" value="Mn/Fe_SOD_N_sf"/>
</dbReference>
<keyword evidence="3" id="KW-0049">Antioxidant</keyword>
<dbReference type="PRINTS" id="PR01703">
    <property type="entry name" value="MNSODISMTASE"/>
</dbReference>
<feature type="binding site" evidence="6">
    <location>
        <position position="188"/>
    </location>
    <ligand>
        <name>Mn(2+)</name>
        <dbReference type="ChEBI" id="CHEBI:29035"/>
    </ligand>
</feature>
<dbReference type="InterPro" id="IPR001189">
    <property type="entry name" value="Mn/Fe_SOD"/>
</dbReference>
<dbReference type="SUPFAM" id="SSF46609">
    <property type="entry name" value="Fe,Mn superoxide dismutase (SOD), N-terminal domain"/>
    <property type="match status" value="1"/>
</dbReference>
<feature type="binding site" evidence="6">
    <location>
        <position position="48"/>
    </location>
    <ligand>
        <name>Mn(2+)</name>
        <dbReference type="ChEBI" id="CHEBI:29035"/>
    </ligand>
</feature>
<feature type="binding site" evidence="6">
    <location>
        <position position="184"/>
    </location>
    <ligand>
        <name>Mn(2+)</name>
        <dbReference type="ChEBI" id="CHEBI:29035"/>
    </ligand>
</feature>
<feature type="binding site" evidence="6">
    <location>
        <position position="96"/>
    </location>
    <ligand>
        <name>Mn(2+)</name>
        <dbReference type="ChEBI" id="CHEBI:29035"/>
    </ligand>
</feature>
<proteinExistence type="inferred from homology"/>
<evidence type="ECO:0000313" key="11">
    <source>
        <dbReference type="Proteomes" id="UP000238350"/>
    </source>
</evidence>
<dbReference type="PROSITE" id="PS00088">
    <property type="entry name" value="SOD_MN"/>
    <property type="match status" value="1"/>
</dbReference>
<gene>
    <name evidence="10" type="ORF">B9G98_04422</name>
</gene>
<keyword evidence="4 7" id="KW-0560">Oxidoreductase</keyword>
<evidence type="ECO:0000256" key="3">
    <source>
        <dbReference type="ARBA" id="ARBA00022862"/>
    </source>
</evidence>
<dbReference type="FunFam" id="1.10.287.990:FF:000001">
    <property type="entry name" value="Superoxide dismutase"/>
    <property type="match status" value="1"/>
</dbReference>
<dbReference type="GeneID" id="36518170"/>
<dbReference type="Gene3D" id="3.55.40.20">
    <property type="entry name" value="Iron/manganese superoxide dismutase, C-terminal domain"/>
    <property type="match status" value="1"/>
</dbReference>
<protein>
    <recommendedName>
        <fullName evidence="7">Superoxide dismutase</fullName>
        <ecNumber evidence="7">1.15.1.1</ecNumber>
    </recommendedName>
</protein>
<dbReference type="RefSeq" id="XP_024666747.1">
    <property type="nucleotide sequence ID" value="XM_024810979.1"/>
</dbReference>
<dbReference type="PANTHER" id="PTHR11404">
    <property type="entry name" value="SUPEROXIDE DISMUTASE 2"/>
    <property type="match status" value="1"/>
</dbReference>
<evidence type="ECO:0000259" key="8">
    <source>
        <dbReference type="Pfam" id="PF00081"/>
    </source>
</evidence>
<dbReference type="EMBL" id="NDIQ01000022">
    <property type="protein sequence ID" value="PRT56802.1"/>
    <property type="molecule type" value="Genomic_DNA"/>
</dbReference>
<evidence type="ECO:0000256" key="7">
    <source>
        <dbReference type="RuleBase" id="RU000414"/>
    </source>
</evidence>
<evidence type="ECO:0000256" key="4">
    <source>
        <dbReference type="ARBA" id="ARBA00023002"/>
    </source>
</evidence>
<dbReference type="Pfam" id="PF02777">
    <property type="entry name" value="Sod_Fe_C"/>
    <property type="match status" value="1"/>
</dbReference>